<feature type="signal peptide" evidence="1">
    <location>
        <begin position="1"/>
        <end position="20"/>
    </location>
</feature>
<dbReference type="OrthoDB" id="5609399at2"/>
<dbReference type="KEGG" id="mej:Q7A_2034"/>
<dbReference type="AlphaFoldDB" id="I1XKD1"/>
<reference evidence="2 3" key="1">
    <citation type="journal article" date="2012" name="J. Bacteriol.">
        <title>Complete genome sequences of Methylophaga sp. strain JAM1 and Methylophaga sp. strain JAM7.</title>
        <authorList>
            <person name="Villeneuve C."/>
            <person name="Martineau C."/>
            <person name="Mauffrey F."/>
            <person name="Villemur R."/>
        </authorList>
    </citation>
    <scope>NUCLEOTIDE SEQUENCE [LARGE SCALE GENOMIC DNA]</scope>
    <source>
        <strain evidence="2 3">JAM1</strain>
    </source>
</reference>
<dbReference type="RefSeq" id="WP_014707218.1">
    <property type="nucleotide sequence ID" value="NC_017857.3"/>
</dbReference>
<feature type="chain" id="PRO_5003654110" evidence="1">
    <location>
        <begin position="21"/>
        <end position="133"/>
    </location>
</feature>
<keyword evidence="3" id="KW-1185">Reference proteome</keyword>
<gene>
    <name evidence="2" type="ordered locus">Q7A_2034</name>
</gene>
<evidence type="ECO:0000313" key="2">
    <source>
        <dbReference type="EMBL" id="AFI84850.1"/>
    </source>
</evidence>
<reference evidence="2 3" key="2">
    <citation type="journal article" date="2013" name="Int. J. Syst. Evol. Microbiol.">
        <title>Methylophaga nitratireducenticrescens sp. nov. and Methylophaga frappieri sp. nov., isolated from the biofilm of the methanol-fed denitrification system treating the seawater at the Montreal Biodome.</title>
        <authorList>
            <person name="Villeneuve C."/>
            <person name="Martineau C."/>
            <person name="Mauffrey F."/>
            <person name="Villemur R."/>
        </authorList>
    </citation>
    <scope>NUCLEOTIDE SEQUENCE [LARGE SCALE GENOMIC DNA]</scope>
    <source>
        <strain evidence="2 3">JAM1</strain>
    </source>
</reference>
<name>I1XKD1_METNJ</name>
<evidence type="ECO:0000256" key="1">
    <source>
        <dbReference type="SAM" id="SignalP"/>
    </source>
</evidence>
<dbReference type="EMBL" id="CP003390">
    <property type="protein sequence ID" value="AFI84850.1"/>
    <property type="molecule type" value="Genomic_DNA"/>
</dbReference>
<dbReference type="STRING" id="754476.Q7A_2034"/>
<accession>I1XKD1</accession>
<keyword evidence="1" id="KW-0732">Signal</keyword>
<dbReference type="HOGENOM" id="CLU_1935566_0_0_6"/>
<dbReference type="Proteomes" id="UP000009144">
    <property type="component" value="Chromosome"/>
</dbReference>
<organism evidence="2 3">
    <name type="scientific">Methylophaga nitratireducenticrescens</name>
    <dbReference type="NCBI Taxonomy" id="754476"/>
    <lineage>
        <taxon>Bacteria</taxon>
        <taxon>Pseudomonadati</taxon>
        <taxon>Pseudomonadota</taxon>
        <taxon>Gammaproteobacteria</taxon>
        <taxon>Thiotrichales</taxon>
        <taxon>Piscirickettsiaceae</taxon>
        <taxon>Methylophaga</taxon>
    </lineage>
</organism>
<evidence type="ECO:0000313" key="3">
    <source>
        <dbReference type="Proteomes" id="UP000009144"/>
    </source>
</evidence>
<proteinExistence type="predicted"/>
<dbReference type="PATRIC" id="fig|754476.3.peg.2011"/>
<sequence length="133" mass="14538">MIKHYLVAGSLALFSTLATAEQSMLTPWDMPQNAIHQMTNNITAYNKCMMESRLNANKTSKAATQNADDILHSCDPKLDELKELLTANDVNPGLVEGMARSLRSKAARKLMGQAMNNMAAQAAALENVEKSNQ</sequence>
<protein>
    <submittedName>
        <fullName evidence="2">Uncharacterized protein</fullName>
    </submittedName>
</protein>